<dbReference type="Pfam" id="PF06677">
    <property type="entry name" value="Auto_anti-p27"/>
    <property type="match status" value="1"/>
</dbReference>
<reference evidence="1 2" key="1">
    <citation type="journal article" date="2013" name="Genome Announc.">
        <title>Complete Genomic Sequence of 'Thermofilum adornatus' Strain 1910bT, a Hyperthermophilic Anaerobic Organotrophic Crenarchaeon.</title>
        <authorList>
            <person name="Dominova I.N."/>
            <person name="Kublanov I.V."/>
            <person name="Podosokorskaya O.A."/>
            <person name="Derbikova K.S."/>
            <person name="Patrushev M.V."/>
            <person name="Toshchakov S.V."/>
        </authorList>
    </citation>
    <scope>NUCLEOTIDE SEQUENCE [LARGE SCALE GENOMIC DNA]</scope>
    <source>
        <strain evidence="2">1910b</strain>
    </source>
</reference>
<proteinExistence type="predicted"/>
<protein>
    <submittedName>
        <fullName evidence="1">Uncharacterized protein</fullName>
    </submittedName>
</protein>
<gene>
    <name evidence="1" type="ORF">N186_04575</name>
</gene>
<dbReference type="NCBIfam" id="NF001647">
    <property type="entry name" value="PRK00420.1-4"/>
    <property type="match status" value="1"/>
</dbReference>
<name>S5Z7D8_9CREN</name>
<evidence type="ECO:0000313" key="2">
    <source>
        <dbReference type="Proteomes" id="UP000015543"/>
    </source>
</evidence>
<organism evidence="1 2">
    <name type="scientific">Thermofilum adornatum</name>
    <dbReference type="NCBI Taxonomy" id="1365176"/>
    <lineage>
        <taxon>Archaea</taxon>
        <taxon>Thermoproteota</taxon>
        <taxon>Thermoprotei</taxon>
        <taxon>Thermofilales</taxon>
        <taxon>Thermofilaceae</taxon>
        <taxon>Thermofilum</taxon>
    </lineage>
</organism>
<dbReference type="AlphaFoldDB" id="S5Z7D8"/>
<accession>S5Z7D8</accession>
<dbReference type="EMBL" id="CP006646">
    <property type="protein sequence ID" value="AGT35265.1"/>
    <property type="molecule type" value="Genomic_DNA"/>
</dbReference>
<dbReference type="eggNOG" id="arCOG00578">
    <property type="taxonomic scope" value="Archaea"/>
</dbReference>
<dbReference type="HOGENOM" id="CLU_142653_1_0_2"/>
<sequence length="130" mass="14250">MVMAKDEKELLSKMASLLKSGATMLDMMCPTCKVPLFKLKSGEVVCPKCGQRFVIVSSDEEESRVKADMVLSSLEQAAVQKINSLIMPLSTSETFEELTEIGRALITLLQVIQLSRQIRGAEKGVAEKGK</sequence>
<dbReference type="Proteomes" id="UP000015543">
    <property type="component" value="Chromosome"/>
</dbReference>
<dbReference type="PATRIC" id="fig|1365176.7.peg.902"/>
<keyword evidence="2" id="KW-1185">Reference proteome</keyword>
<dbReference type="KEGG" id="thb:N186_04575"/>
<dbReference type="InterPro" id="IPR009563">
    <property type="entry name" value="SSSCA1"/>
</dbReference>
<evidence type="ECO:0000313" key="1">
    <source>
        <dbReference type="EMBL" id="AGT35265.1"/>
    </source>
</evidence>